<evidence type="ECO:0000313" key="4">
    <source>
        <dbReference type="Proteomes" id="UP000297429"/>
    </source>
</evidence>
<reference evidence="1 3" key="1">
    <citation type="submission" date="2018-10" db="EMBL/GenBank/DDBJ databases">
        <title>Genomic Encyclopedia of Archaeal and Bacterial Type Strains, Phase II (KMG-II): from individual species to whole genera.</title>
        <authorList>
            <person name="Goeker M."/>
        </authorList>
    </citation>
    <scope>NUCLEOTIDE SEQUENCE [LARGE SCALE GENOMIC DNA]</scope>
    <source>
        <strain evidence="1 3">DSM 19624</strain>
    </source>
</reference>
<dbReference type="RefSeq" id="WP_121282837.1">
    <property type="nucleotide sequence ID" value="NZ_RCCK01000010.1"/>
</dbReference>
<name>A0A497YCN0_9SPHI</name>
<proteinExistence type="predicted"/>
<gene>
    <name evidence="1" type="ORF">BCL90_0977</name>
    <name evidence="2" type="ORF">E3V97_13015</name>
</gene>
<organism evidence="1 3">
    <name type="scientific">Pedobacter alluvionis</name>
    <dbReference type="NCBI Taxonomy" id="475253"/>
    <lineage>
        <taxon>Bacteria</taxon>
        <taxon>Pseudomonadati</taxon>
        <taxon>Bacteroidota</taxon>
        <taxon>Sphingobacteriia</taxon>
        <taxon>Sphingobacteriales</taxon>
        <taxon>Sphingobacteriaceae</taxon>
        <taxon>Pedobacter</taxon>
    </lineage>
</organism>
<dbReference type="InterPro" id="IPR029058">
    <property type="entry name" value="AB_hydrolase_fold"/>
</dbReference>
<accession>A0A497YCN0</accession>
<comment type="caution">
    <text evidence="1">The sequence shown here is derived from an EMBL/GenBank/DDBJ whole genome shotgun (WGS) entry which is preliminary data.</text>
</comment>
<dbReference type="Pfam" id="PF05990">
    <property type="entry name" value="DUF900"/>
    <property type="match status" value="1"/>
</dbReference>
<protein>
    <submittedName>
        <fullName evidence="1 2">Alpha/beta hydrolase</fullName>
    </submittedName>
</protein>
<evidence type="ECO:0000313" key="1">
    <source>
        <dbReference type="EMBL" id="RLJ80227.1"/>
    </source>
</evidence>
<dbReference type="AlphaFoldDB" id="A0A497YCN0"/>
<dbReference type="GO" id="GO:0016787">
    <property type="term" value="F:hydrolase activity"/>
    <property type="evidence" value="ECO:0007669"/>
    <property type="project" value="UniProtKB-KW"/>
</dbReference>
<reference evidence="2 4" key="2">
    <citation type="submission" date="2019-03" db="EMBL/GenBank/DDBJ databases">
        <authorList>
            <person name="He R.-H."/>
        </authorList>
    </citation>
    <scope>NUCLEOTIDE SEQUENCE [LARGE SCALE GENOMIC DNA]</scope>
    <source>
        <strain evidence="2 4">DSM 19624</strain>
    </source>
</reference>
<dbReference type="InterPro" id="IPR010297">
    <property type="entry name" value="DUF900_hydrolase"/>
</dbReference>
<evidence type="ECO:0000313" key="2">
    <source>
        <dbReference type="EMBL" id="TFB31507.1"/>
    </source>
</evidence>
<dbReference type="SUPFAM" id="SSF53474">
    <property type="entry name" value="alpha/beta-Hydrolases"/>
    <property type="match status" value="1"/>
</dbReference>
<evidence type="ECO:0000313" key="3">
    <source>
        <dbReference type="Proteomes" id="UP000273898"/>
    </source>
</evidence>
<dbReference type="Proteomes" id="UP000273898">
    <property type="component" value="Unassembled WGS sequence"/>
</dbReference>
<dbReference type="Proteomes" id="UP000297429">
    <property type="component" value="Unassembled WGS sequence"/>
</dbReference>
<dbReference type="OrthoDB" id="1491023at2"/>
<sequence length="485" mass="53930">MASINEKDFIINVGPGGTFQKSGKYQTVPEDIDRMFEKFQREDAGKIAVFFHGGLVDEANGVKAARNMYPVISEAGCSPVCFAWETGLVETIGNNLTKISETTLYNKLIKLILKRVTKKLGIISVVGRGGQNGFTEEQIQVELMKQEPFADYNQPGTAGRSGNISTPEELAGREPFLEAELAQEFEADVAGDLELQLAIQKTQVTTMETELVTGGRGVISFVGFVAHAVKIAYRIINRFIQKRDHGLFPTCVEEILREFYIAEIGAWVWKGMKDKADGMWESNEGRTGLNQLAGRYFLDKLAAYKKAKPLTKIHLIGHSAGSIAICHLLRHTSTINDSFRYNQLLFLAPACRADLFKKEAIDHLGRYDDLRIFTMTDDNECRDKMVPYFYTHSLLYLISGVLEDEGKSFDAHILGLQRNIGFADPYNVPELSAIHDYLYEDGAYRVSFSENLATTPAGMGTSALKHGDFDDDAATKNSITTILSL</sequence>
<dbReference type="EMBL" id="SOPX01000002">
    <property type="protein sequence ID" value="TFB31507.1"/>
    <property type="molecule type" value="Genomic_DNA"/>
</dbReference>
<dbReference type="EMBL" id="RCCK01000010">
    <property type="protein sequence ID" value="RLJ80227.1"/>
    <property type="molecule type" value="Genomic_DNA"/>
</dbReference>
<keyword evidence="4" id="KW-1185">Reference proteome</keyword>
<keyword evidence="1" id="KW-0378">Hydrolase</keyword>